<reference evidence="1" key="1">
    <citation type="journal article" date="2015" name="Nature">
        <title>Complex archaea that bridge the gap between prokaryotes and eukaryotes.</title>
        <authorList>
            <person name="Spang A."/>
            <person name="Saw J.H."/>
            <person name="Jorgensen S.L."/>
            <person name="Zaremba-Niedzwiedzka K."/>
            <person name="Martijn J."/>
            <person name="Lind A.E."/>
            <person name="van Eijk R."/>
            <person name="Schleper C."/>
            <person name="Guy L."/>
            <person name="Ettema T.J."/>
        </authorList>
    </citation>
    <scope>NUCLEOTIDE SEQUENCE</scope>
</reference>
<comment type="caution">
    <text evidence="1">The sequence shown here is derived from an EMBL/GenBank/DDBJ whole genome shotgun (WGS) entry which is preliminary data.</text>
</comment>
<proteinExistence type="predicted"/>
<dbReference type="AlphaFoldDB" id="A0A0F9QTE3"/>
<organism evidence="1">
    <name type="scientific">marine sediment metagenome</name>
    <dbReference type="NCBI Taxonomy" id="412755"/>
    <lineage>
        <taxon>unclassified sequences</taxon>
        <taxon>metagenomes</taxon>
        <taxon>ecological metagenomes</taxon>
    </lineage>
</organism>
<name>A0A0F9QTE3_9ZZZZ</name>
<gene>
    <name evidence="1" type="ORF">LCGC14_0976610</name>
</gene>
<dbReference type="EMBL" id="LAZR01003620">
    <property type="protein sequence ID" value="KKN16366.1"/>
    <property type="molecule type" value="Genomic_DNA"/>
</dbReference>
<protein>
    <submittedName>
        <fullName evidence="1">Uncharacterized protein</fullName>
    </submittedName>
</protein>
<evidence type="ECO:0000313" key="1">
    <source>
        <dbReference type="EMBL" id="KKN16366.1"/>
    </source>
</evidence>
<sequence length="75" mass="8664">MGTAIEDKVGYLIGTSPITILWLPACWCWKKPLDTGSTIWCPLHGYVKHSHQNTLRRLKWIDLAMKKPSLDLMER</sequence>
<accession>A0A0F9QTE3</accession>